<gene>
    <name evidence="2" type="ORF">UFOVP96_49</name>
</gene>
<sequence length="79" mass="8622">MAIKLELEVKEAELVIAGLYKLPMEFAEPIVAKIKGQAIPQIAQEQVDAQNAINKVEANPNTQADIDEAEANSDSMKNE</sequence>
<evidence type="ECO:0000313" key="2">
    <source>
        <dbReference type="EMBL" id="CAB4127880.1"/>
    </source>
</evidence>
<protein>
    <submittedName>
        <fullName evidence="2">Uncharacterized protein</fullName>
    </submittedName>
</protein>
<organism evidence="2">
    <name type="scientific">uncultured Caudovirales phage</name>
    <dbReference type="NCBI Taxonomy" id="2100421"/>
    <lineage>
        <taxon>Viruses</taxon>
        <taxon>Duplodnaviria</taxon>
        <taxon>Heunggongvirae</taxon>
        <taxon>Uroviricota</taxon>
        <taxon>Caudoviricetes</taxon>
        <taxon>Peduoviridae</taxon>
        <taxon>Maltschvirus</taxon>
        <taxon>Maltschvirus maltsch</taxon>
    </lineage>
</organism>
<proteinExistence type="predicted"/>
<name>A0A6J5L5J8_9CAUD</name>
<accession>A0A6J5L5J8</accession>
<evidence type="ECO:0000256" key="1">
    <source>
        <dbReference type="SAM" id="MobiDB-lite"/>
    </source>
</evidence>
<reference evidence="2" key="1">
    <citation type="submission" date="2020-04" db="EMBL/GenBank/DDBJ databases">
        <authorList>
            <person name="Chiriac C."/>
            <person name="Salcher M."/>
            <person name="Ghai R."/>
            <person name="Kavagutti S V."/>
        </authorList>
    </citation>
    <scope>NUCLEOTIDE SEQUENCE</scope>
</reference>
<dbReference type="EMBL" id="LR796215">
    <property type="protein sequence ID" value="CAB4127880.1"/>
    <property type="molecule type" value="Genomic_DNA"/>
</dbReference>
<feature type="region of interest" description="Disordered" evidence="1">
    <location>
        <begin position="57"/>
        <end position="79"/>
    </location>
</feature>